<proteinExistence type="predicted"/>
<evidence type="ECO:0000256" key="5">
    <source>
        <dbReference type="ARBA" id="ARBA00023136"/>
    </source>
</evidence>
<evidence type="ECO:0000256" key="3">
    <source>
        <dbReference type="ARBA" id="ARBA00022692"/>
    </source>
</evidence>
<dbReference type="PANTHER" id="PTHR30619:SF1">
    <property type="entry name" value="RECOMBINATION PROTEIN 2"/>
    <property type="match status" value="1"/>
</dbReference>
<keyword evidence="9" id="KW-1185">Reference proteome</keyword>
<dbReference type="InterPro" id="IPR025405">
    <property type="entry name" value="DUF4131"/>
</dbReference>
<evidence type="ECO:0000313" key="8">
    <source>
        <dbReference type="EMBL" id="MEA1081761.1"/>
    </source>
</evidence>
<dbReference type="InterPro" id="IPR004797">
    <property type="entry name" value="Competence_ComEC/Rec2"/>
</dbReference>
<keyword evidence="4 6" id="KW-1133">Transmembrane helix</keyword>
<dbReference type="Pfam" id="PF03772">
    <property type="entry name" value="Competence"/>
    <property type="match status" value="1"/>
</dbReference>
<comment type="subcellular location">
    <subcellularLocation>
        <location evidence="1">Cell membrane</location>
        <topology evidence="1">Multi-pass membrane protein</topology>
    </subcellularLocation>
</comment>
<organism evidence="8 9">
    <name type="scientific">Marinobacter qingdaonensis</name>
    <dbReference type="NCBI Taxonomy" id="3108486"/>
    <lineage>
        <taxon>Bacteria</taxon>
        <taxon>Pseudomonadati</taxon>
        <taxon>Pseudomonadota</taxon>
        <taxon>Gammaproteobacteria</taxon>
        <taxon>Pseudomonadales</taxon>
        <taxon>Marinobacteraceae</taxon>
        <taxon>Marinobacter</taxon>
    </lineage>
</organism>
<evidence type="ECO:0000256" key="1">
    <source>
        <dbReference type="ARBA" id="ARBA00004651"/>
    </source>
</evidence>
<dbReference type="SUPFAM" id="SSF56281">
    <property type="entry name" value="Metallo-hydrolase/oxidoreductase"/>
    <property type="match status" value="1"/>
</dbReference>
<dbReference type="NCBIfam" id="TIGR00361">
    <property type="entry name" value="ComEC_Rec2"/>
    <property type="match status" value="1"/>
</dbReference>
<dbReference type="Pfam" id="PF00753">
    <property type="entry name" value="Lactamase_B"/>
    <property type="match status" value="1"/>
</dbReference>
<feature type="domain" description="Metallo-beta-lactamase" evidence="7">
    <location>
        <begin position="516"/>
        <end position="714"/>
    </location>
</feature>
<feature type="transmembrane region" description="Helical" evidence="6">
    <location>
        <begin position="425"/>
        <end position="444"/>
    </location>
</feature>
<feature type="transmembrane region" description="Helical" evidence="6">
    <location>
        <begin position="268"/>
        <end position="286"/>
    </location>
</feature>
<feature type="transmembrane region" description="Helical" evidence="6">
    <location>
        <begin position="227"/>
        <end position="248"/>
    </location>
</feature>
<feature type="transmembrane region" description="Helical" evidence="6">
    <location>
        <begin position="6"/>
        <end position="23"/>
    </location>
</feature>
<sequence>MLPPPEWFLAGFITAFCIAVAVGRAFVRPVAGVLAALMLGLGWSAWQAEGRLAEVLPGHLEGHKVAVSGYVCNIPSVGHFRSLRFSLCVTRWHPLADEPFGAGQLPGKLRLAWYGKQPPVLPAHRLRLEVVLKRPHGTLNDAGFRYEDWLFRNGFRATGTVRSAGFDPDVGCGLHCQYRRTHLAVTRWVTSTFAEARQLPLVNSLLVGDRGLLTDSHWQVLKATGTVHLVAISGLHLSLVALAAGLIARRLLALAPVSWLGERRQRQLLFVAIAVACLVYALMAGFTVPTRRALLMVLVGGWALLMARQSSPWQAIAVAMAGVLMLDPFAPLDPGFWLSFGAVAVLILAFSGQLERPGWLRSLLVAQFAIFAGLWPVLQWFGQGQPLAGMVANLLAIPWVSLVVMPVLIAGALVTMLVPALSGPIATLFDWVLGALWQLLSGLAQGSLPGLAATPAEVALLAVLVLILVRVPAPGARLLGALALVAWLVSHLGSAEPARTNAFIEQPEIRIFDVGQGLSLLVRHHDQVLVYDLGPAVPGVFSAVESTLLPNFQALGVSRIQTLVISHGDSDHAGDLAALVRSVAVDRLVSGELPEVRSQLPEPAGFPLQACRESVEPLGELRISYWRSDRPETANDASCVLRIEHPPTRTEWILPGDITARVEAEYLAFLAEDPLPEAPQTLVLLAPHHGSRTSSSARWVAALKPDVVVYSAGYRHRFGHPHPLVTGRYRAAKARAFSTACSGMLTLTVADEGLVVAEQRTASPFWIGSPGQGRERCRIP</sequence>
<dbReference type="InterPro" id="IPR001279">
    <property type="entry name" value="Metallo-B-lactamas"/>
</dbReference>
<dbReference type="EMBL" id="JAYDCJ010000003">
    <property type="protein sequence ID" value="MEA1081761.1"/>
    <property type="molecule type" value="Genomic_DNA"/>
</dbReference>
<dbReference type="InterPro" id="IPR004477">
    <property type="entry name" value="ComEC_N"/>
</dbReference>
<dbReference type="RefSeq" id="WP_322856206.1">
    <property type="nucleotide sequence ID" value="NZ_JAYDCJ010000003.1"/>
</dbReference>
<dbReference type="Gene3D" id="3.60.15.10">
    <property type="entry name" value="Ribonuclease Z/Hydroxyacylglutathione hydrolase-like"/>
    <property type="match status" value="1"/>
</dbReference>
<feature type="transmembrane region" description="Helical" evidence="6">
    <location>
        <begin position="476"/>
        <end position="493"/>
    </location>
</feature>
<dbReference type="NCBIfam" id="TIGR00360">
    <property type="entry name" value="ComEC_N-term"/>
    <property type="match status" value="1"/>
</dbReference>
<keyword evidence="5 6" id="KW-0472">Membrane</keyword>
<feature type="transmembrane region" description="Helical" evidence="6">
    <location>
        <begin position="336"/>
        <end position="352"/>
    </location>
</feature>
<evidence type="ECO:0000256" key="4">
    <source>
        <dbReference type="ARBA" id="ARBA00022989"/>
    </source>
</evidence>
<keyword evidence="3 6" id="KW-0812">Transmembrane</keyword>
<feature type="transmembrane region" description="Helical" evidence="6">
    <location>
        <begin position="364"/>
        <end position="382"/>
    </location>
</feature>
<name>A0ABU5P115_9GAMM</name>
<dbReference type="InterPro" id="IPR036866">
    <property type="entry name" value="RibonucZ/Hydroxyglut_hydro"/>
</dbReference>
<dbReference type="CDD" id="cd07731">
    <property type="entry name" value="ComA-like_MBL-fold"/>
    <property type="match status" value="1"/>
</dbReference>
<reference evidence="8 9" key="1">
    <citation type="submission" date="2023-12" db="EMBL/GenBank/DDBJ databases">
        <title>Marinobacter qingdaonensis sp. nov., isolated from the intertidal sediment of Qingdao, PR China.</title>
        <authorList>
            <person name="Li Y."/>
        </authorList>
    </citation>
    <scope>NUCLEOTIDE SEQUENCE [LARGE SCALE GENOMIC DNA]</scope>
    <source>
        <strain evidence="8 9">ASW11-75</strain>
    </source>
</reference>
<dbReference type="InterPro" id="IPR052159">
    <property type="entry name" value="Competence_DNA_uptake"/>
</dbReference>
<protein>
    <submittedName>
        <fullName evidence="8">DNA internalization-related competence protein ComEC/Rec2</fullName>
    </submittedName>
</protein>
<keyword evidence="2" id="KW-1003">Cell membrane</keyword>
<evidence type="ECO:0000256" key="6">
    <source>
        <dbReference type="SAM" id="Phobius"/>
    </source>
</evidence>
<dbReference type="PANTHER" id="PTHR30619">
    <property type="entry name" value="DNA INTERNALIZATION/COMPETENCE PROTEIN COMEC/REC2"/>
    <property type="match status" value="1"/>
</dbReference>
<evidence type="ECO:0000256" key="2">
    <source>
        <dbReference type="ARBA" id="ARBA00022475"/>
    </source>
</evidence>
<dbReference type="SMART" id="SM00849">
    <property type="entry name" value="Lactamase_B"/>
    <property type="match status" value="1"/>
</dbReference>
<feature type="transmembrane region" description="Helical" evidence="6">
    <location>
        <begin position="450"/>
        <end position="469"/>
    </location>
</feature>
<evidence type="ECO:0000313" key="9">
    <source>
        <dbReference type="Proteomes" id="UP001305746"/>
    </source>
</evidence>
<dbReference type="Pfam" id="PF13567">
    <property type="entry name" value="DUF4131"/>
    <property type="match status" value="1"/>
</dbReference>
<evidence type="ECO:0000259" key="7">
    <source>
        <dbReference type="SMART" id="SM00849"/>
    </source>
</evidence>
<feature type="transmembrane region" description="Helical" evidence="6">
    <location>
        <begin position="394"/>
        <end position="418"/>
    </location>
</feature>
<comment type="caution">
    <text evidence="8">The sequence shown here is derived from an EMBL/GenBank/DDBJ whole genome shotgun (WGS) entry which is preliminary data.</text>
</comment>
<dbReference type="InterPro" id="IPR035681">
    <property type="entry name" value="ComA-like_MBL"/>
</dbReference>
<gene>
    <name evidence="8" type="ORF">U5822_13875</name>
</gene>
<accession>A0ABU5P115</accession>
<dbReference type="Proteomes" id="UP001305746">
    <property type="component" value="Unassembled WGS sequence"/>
</dbReference>